<keyword evidence="4 7" id="KW-0812">Transmembrane</keyword>
<dbReference type="OrthoDB" id="5298727at2"/>
<evidence type="ECO:0000259" key="8">
    <source>
        <dbReference type="PROSITE" id="PS50928"/>
    </source>
</evidence>
<evidence type="ECO:0000313" key="10">
    <source>
        <dbReference type="Proteomes" id="UP000290637"/>
    </source>
</evidence>
<keyword evidence="6 7" id="KW-0472">Membrane</keyword>
<evidence type="ECO:0000256" key="1">
    <source>
        <dbReference type="ARBA" id="ARBA00004651"/>
    </source>
</evidence>
<protein>
    <submittedName>
        <fullName evidence="9">ABC transporter permease</fullName>
    </submittedName>
</protein>
<organism evidence="9 10">
    <name type="scientific">Pseudoduganella lutea</name>
    <dbReference type="NCBI Taxonomy" id="321985"/>
    <lineage>
        <taxon>Bacteria</taxon>
        <taxon>Pseudomonadati</taxon>
        <taxon>Pseudomonadota</taxon>
        <taxon>Betaproteobacteria</taxon>
        <taxon>Burkholderiales</taxon>
        <taxon>Oxalobacteraceae</taxon>
        <taxon>Telluria group</taxon>
        <taxon>Pseudoduganella</taxon>
    </lineage>
</organism>
<accession>A0A4P6KXZ2</accession>
<evidence type="ECO:0000256" key="2">
    <source>
        <dbReference type="ARBA" id="ARBA00022448"/>
    </source>
</evidence>
<dbReference type="PROSITE" id="PS50928">
    <property type="entry name" value="ABC_TM1"/>
    <property type="match status" value="1"/>
</dbReference>
<comment type="similarity">
    <text evidence="7">Belongs to the binding-protein-dependent transport system permease family.</text>
</comment>
<dbReference type="GO" id="GO:0055085">
    <property type="term" value="P:transmembrane transport"/>
    <property type="evidence" value="ECO:0007669"/>
    <property type="project" value="InterPro"/>
</dbReference>
<dbReference type="CDD" id="cd06261">
    <property type="entry name" value="TM_PBP2"/>
    <property type="match status" value="1"/>
</dbReference>
<keyword evidence="10" id="KW-1185">Reference proteome</keyword>
<proteinExistence type="inferred from homology"/>
<dbReference type="EMBL" id="CP035913">
    <property type="protein sequence ID" value="QBE63787.1"/>
    <property type="molecule type" value="Genomic_DNA"/>
</dbReference>
<feature type="domain" description="ABC transmembrane type-1" evidence="8">
    <location>
        <begin position="59"/>
        <end position="241"/>
    </location>
</feature>
<dbReference type="RefSeq" id="WP_130186908.1">
    <property type="nucleotide sequence ID" value="NZ_CP035913.1"/>
</dbReference>
<dbReference type="Proteomes" id="UP000290637">
    <property type="component" value="Chromosome"/>
</dbReference>
<reference evidence="9 10" key="1">
    <citation type="submission" date="2019-02" db="EMBL/GenBank/DDBJ databases">
        <title>Draft Genome Sequences of Six Type Strains of the Genus Massilia.</title>
        <authorList>
            <person name="Miess H."/>
            <person name="Frediansyhah A."/>
            <person name="Gross H."/>
        </authorList>
    </citation>
    <scope>NUCLEOTIDE SEQUENCE [LARGE SCALE GENOMIC DNA]</scope>
    <source>
        <strain evidence="9 10">DSM 17473</strain>
    </source>
</reference>
<dbReference type="KEGG" id="plue:EWM63_13010"/>
<dbReference type="SUPFAM" id="SSF161098">
    <property type="entry name" value="MetI-like"/>
    <property type="match status" value="1"/>
</dbReference>
<evidence type="ECO:0000313" key="9">
    <source>
        <dbReference type="EMBL" id="QBE63787.1"/>
    </source>
</evidence>
<dbReference type="PANTHER" id="PTHR30151">
    <property type="entry name" value="ALKANE SULFONATE ABC TRANSPORTER-RELATED, MEMBRANE SUBUNIT"/>
    <property type="match status" value="1"/>
</dbReference>
<evidence type="ECO:0000256" key="5">
    <source>
        <dbReference type="ARBA" id="ARBA00022989"/>
    </source>
</evidence>
<keyword evidence="2 7" id="KW-0813">Transport</keyword>
<keyword evidence="5 7" id="KW-1133">Transmembrane helix</keyword>
<dbReference type="InterPro" id="IPR035906">
    <property type="entry name" value="MetI-like_sf"/>
</dbReference>
<dbReference type="Gene3D" id="1.10.3720.10">
    <property type="entry name" value="MetI-like"/>
    <property type="match status" value="1"/>
</dbReference>
<feature type="transmembrane region" description="Helical" evidence="7">
    <location>
        <begin position="165"/>
        <end position="191"/>
    </location>
</feature>
<dbReference type="AlphaFoldDB" id="A0A4P6KXZ2"/>
<feature type="transmembrane region" description="Helical" evidence="7">
    <location>
        <begin position="101"/>
        <end position="119"/>
    </location>
</feature>
<keyword evidence="3" id="KW-1003">Cell membrane</keyword>
<comment type="subcellular location">
    <subcellularLocation>
        <location evidence="1 7">Cell membrane</location>
        <topology evidence="1 7">Multi-pass membrane protein</topology>
    </subcellularLocation>
</comment>
<dbReference type="PANTHER" id="PTHR30151:SF38">
    <property type="entry name" value="ALIPHATIC SULFONATES TRANSPORT PERMEASE PROTEIN SSUC-RELATED"/>
    <property type="match status" value="1"/>
</dbReference>
<feature type="transmembrane region" description="Helical" evidence="7">
    <location>
        <begin position="218"/>
        <end position="237"/>
    </location>
</feature>
<evidence type="ECO:0000256" key="6">
    <source>
        <dbReference type="ARBA" id="ARBA00023136"/>
    </source>
</evidence>
<feature type="transmembrane region" description="Helical" evidence="7">
    <location>
        <begin position="12"/>
        <end position="31"/>
    </location>
</feature>
<dbReference type="GO" id="GO:0005886">
    <property type="term" value="C:plasma membrane"/>
    <property type="evidence" value="ECO:0007669"/>
    <property type="project" value="UniProtKB-SubCell"/>
</dbReference>
<evidence type="ECO:0000256" key="4">
    <source>
        <dbReference type="ARBA" id="ARBA00022692"/>
    </source>
</evidence>
<feature type="transmembrane region" description="Helical" evidence="7">
    <location>
        <begin position="67"/>
        <end position="89"/>
    </location>
</feature>
<sequence>MKTLRETDLRGVMLPLAFLLLWYVVTAMQLVNTKLIVPPGAVVDSAWQVITSGQLLTGLRASLTRDIAGFAAGSTAGILFGLVLGVSRWAERLVGPTFHTLKQISLFAWLPLLSTWLGTGEAAKILFIALSAFYPVALNTFEGVRSVTRAQVEVARVLGFDRWQLAWRLILPAAAPQIATGLHLALLYAWLATIGAEYLLGSSAQGIGSVVIRGKATFHVELIIVGMLLIGLVGMVLNRLATLVESRVLHWRGPVH</sequence>
<evidence type="ECO:0000256" key="3">
    <source>
        <dbReference type="ARBA" id="ARBA00022475"/>
    </source>
</evidence>
<dbReference type="Pfam" id="PF00528">
    <property type="entry name" value="BPD_transp_1"/>
    <property type="match status" value="1"/>
</dbReference>
<gene>
    <name evidence="9" type="ORF">EWM63_13010</name>
</gene>
<dbReference type="InterPro" id="IPR000515">
    <property type="entry name" value="MetI-like"/>
</dbReference>
<name>A0A4P6KXZ2_9BURK</name>
<evidence type="ECO:0000256" key="7">
    <source>
        <dbReference type="RuleBase" id="RU363032"/>
    </source>
</evidence>